<feature type="region of interest" description="Disordered" evidence="1">
    <location>
        <begin position="243"/>
        <end position="264"/>
    </location>
</feature>
<dbReference type="PANTHER" id="PTHR30469">
    <property type="entry name" value="MULTIDRUG RESISTANCE PROTEIN MDTA"/>
    <property type="match status" value="1"/>
</dbReference>
<evidence type="ECO:0000256" key="2">
    <source>
        <dbReference type="SAM" id="Phobius"/>
    </source>
</evidence>
<organism evidence="4 5">
    <name type="scientific">Peptostreptococcus anaerobius</name>
    <dbReference type="NCBI Taxonomy" id="1261"/>
    <lineage>
        <taxon>Bacteria</taxon>
        <taxon>Bacillati</taxon>
        <taxon>Bacillota</taxon>
        <taxon>Clostridia</taxon>
        <taxon>Peptostreptococcales</taxon>
        <taxon>Peptostreptococcaceae</taxon>
        <taxon>Peptostreptococcus</taxon>
    </lineage>
</organism>
<evidence type="ECO:0000313" key="5">
    <source>
        <dbReference type="Proteomes" id="UP000070326"/>
    </source>
</evidence>
<dbReference type="Gene3D" id="2.40.420.20">
    <property type="match status" value="1"/>
</dbReference>
<keyword evidence="2" id="KW-0472">Membrane</keyword>
<feature type="region of interest" description="Disordered" evidence="1">
    <location>
        <begin position="355"/>
        <end position="380"/>
    </location>
</feature>
<dbReference type="Proteomes" id="UP000070326">
    <property type="component" value="Unassembled WGS sequence"/>
</dbReference>
<evidence type="ECO:0000259" key="3">
    <source>
        <dbReference type="Pfam" id="PF25989"/>
    </source>
</evidence>
<feature type="domain" description="YknX-like C-terminal permuted SH3-like" evidence="3">
    <location>
        <begin position="301"/>
        <end position="366"/>
    </location>
</feature>
<keyword evidence="2" id="KW-0812">Transmembrane</keyword>
<protein>
    <recommendedName>
        <fullName evidence="3">YknX-like C-terminal permuted SH3-like domain-containing protein</fullName>
    </recommendedName>
</protein>
<dbReference type="PATRIC" id="fig|1261.3.peg.368"/>
<dbReference type="GeneID" id="79843342"/>
<dbReference type="eggNOG" id="COG0845">
    <property type="taxonomic scope" value="Bacteria"/>
</dbReference>
<evidence type="ECO:0000313" key="4">
    <source>
        <dbReference type="EMBL" id="KXI14320.1"/>
    </source>
</evidence>
<reference evidence="4 5" key="1">
    <citation type="submission" date="2016-02" db="EMBL/GenBank/DDBJ databases">
        <authorList>
            <person name="Wen L."/>
            <person name="He K."/>
            <person name="Yang H."/>
        </authorList>
    </citation>
    <scope>NUCLEOTIDE SEQUENCE [LARGE SCALE GENOMIC DNA]</scope>
    <source>
        <strain evidence="4 5">MJR8628A</strain>
    </source>
</reference>
<sequence>MSLKEKINKSLSKITNKNLDGQEGDNKKTRKIQIYIGVAVVCVIVAVGCLVIYNNTRKPDVPQVQTYMVPENEKIFINGLIIPSKSKEIAGPANGSTPDIRVSNGQTVKTGDVLYIVKDEAAIAEIASIKTQISNLIKEKRSMNSDDPNLFSINSQISTLNSNLSLANAKAYTKVKSPIDGKVYLNNDSNSSSNSNSSIMTIQTTEYVMSGQISEQDLSKVKADMTSDVTILSTGETVKARVSSISDRPISSGPPRAAAPGESSGGSDISFYAVTLTFDTQEGIIDGYHAQAAIEVNTDRHKIPSKAIINNGDEVYVLLNVDGILTKVNVEIISEGDEYVTVSGNLNENDIVIKNPTKTMKDGDPVPGTGEKSNASASKK</sequence>
<dbReference type="GO" id="GO:1990281">
    <property type="term" value="C:efflux pump complex"/>
    <property type="evidence" value="ECO:0007669"/>
    <property type="project" value="TreeGrafter"/>
</dbReference>
<gene>
    <name evidence="4" type="ORF">HMPREF3195_00292</name>
</gene>
<dbReference type="GO" id="GO:0015562">
    <property type="term" value="F:efflux transmembrane transporter activity"/>
    <property type="evidence" value="ECO:0007669"/>
    <property type="project" value="TreeGrafter"/>
</dbReference>
<dbReference type="AlphaFoldDB" id="A0A135YY94"/>
<dbReference type="STRING" id="1261.HMPREF3195_00292"/>
<dbReference type="Gene3D" id="2.40.30.170">
    <property type="match status" value="1"/>
</dbReference>
<name>A0A135YY94_9FIRM</name>
<dbReference type="Pfam" id="PF25989">
    <property type="entry name" value="YknX_C"/>
    <property type="match status" value="1"/>
</dbReference>
<dbReference type="SUPFAM" id="SSF111369">
    <property type="entry name" value="HlyD-like secretion proteins"/>
    <property type="match status" value="1"/>
</dbReference>
<evidence type="ECO:0000256" key="1">
    <source>
        <dbReference type="SAM" id="MobiDB-lite"/>
    </source>
</evidence>
<feature type="transmembrane region" description="Helical" evidence="2">
    <location>
        <begin position="34"/>
        <end position="53"/>
    </location>
</feature>
<feature type="compositionally biased region" description="Polar residues" evidence="1">
    <location>
        <begin position="371"/>
        <end position="380"/>
    </location>
</feature>
<keyword evidence="2" id="KW-1133">Transmembrane helix</keyword>
<proteinExistence type="predicted"/>
<dbReference type="EMBL" id="LSQZ01000010">
    <property type="protein sequence ID" value="KXI14320.1"/>
    <property type="molecule type" value="Genomic_DNA"/>
</dbReference>
<dbReference type="InterPro" id="IPR058637">
    <property type="entry name" value="YknX-like_C"/>
</dbReference>
<dbReference type="RefSeq" id="WP_002844340.1">
    <property type="nucleotide sequence ID" value="NZ_CAMPYD010000036.1"/>
</dbReference>
<comment type="caution">
    <text evidence="4">The sequence shown here is derived from an EMBL/GenBank/DDBJ whole genome shotgun (WGS) entry which is preliminary data.</text>
</comment>
<accession>A0A135YY94</accession>